<gene>
    <name evidence="4" type="ORF">OPV22_035188</name>
</gene>
<dbReference type="EMBL" id="JAQQAF010000084">
    <property type="protein sequence ID" value="KAJ8455260.1"/>
    <property type="molecule type" value="Genomic_DNA"/>
</dbReference>
<comment type="caution">
    <text evidence="4">The sequence shown here is derived from an EMBL/GenBank/DDBJ whole genome shotgun (WGS) entry which is preliminary data.</text>
</comment>
<evidence type="ECO:0000313" key="5">
    <source>
        <dbReference type="Proteomes" id="UP001222027"/>
    </source>
</evidence>
<accession>A0AAX5NGJ9</accession>
<evidence type="ECO:0000256" key="2">
    <source>
        <dbReference type="PIRSR" id="PIRSR000868-1"/>
    </source>
</evidence>
<dbReference type="PIRSF" id="PIRSF000868">
    <property type="entry name" value="14-3-3"/>
    <property type="match status" value="1"/>
</dbReference>
<evidence type="ECO:0000259" key="3">
    <source>
        <dbReference type="SMART" id="SM00101"/>
    </source>
</evidence>
<feature type="domain" description="14-3-3" evidence="3">
    <location>
        <begin position="7"/>
        <end position="244"/>
    </location>
</feature>
<dbReference type="CDD" id="cd08774">
    <property type="entry name" value="14-3-3"/>
    <property type="match status" value="1"/>
</dbReference>
<dbReference type="SUPFAM" id="SSF48445">
    <property type="entry name" value="14-3-3 protein"/>
    <property type="match status" value="1"/>
</dbReference>
<dbReference type="InterPro" id="IPR000308">
    <property type="entry name" value="14-3-3"/>
</dbReference>
<dbReference type="SMART" id="SM00101">
    <property type="entry name" value="14_3_3"/>
    <property type="match status" value="1"/>
</dbReference>
<feature type="site" description="Interaction with phosphoserine on interacting protein" evidence="2">
    <location>
        <position position="132"/>
    </location>
</feature>
<organism evidence="4 5">
    <name type="scientific">Ensete ventricosum</name>
    <name type="common">Abyssinian banana</name>
    <name type="synonym">Musa ensete</name>
    <dbReference type="NCBI Taxonomy" id="4639"/>
    <lineage>
        <taxon>Eukaryota</taxon>
        <taxon>Viridiplantae</taxon>
        <taxon>Streptophyta</taxon>
        <taxon>Embryophyta</taxon>
        <taxon>Tracheophyta</taxon>
        <taxon>Spermatophyta</taxon>
        <taxon>Magnoliopsida</taxon>
        <taxon>Liliopsida</taxon>
        <taxon>Zingiberales</taxon>
        <taxon>Musaceae</taxon>
        <taxon>Ensete</taxon>
    </lineage>
</organism>
<dbReference type="Gene3D" id="1.20.190.20">
    <property type="entry name" value="14-3-3 domain"/>
    <property type="match status" value="1"/>
</dbReference>
<dbReference type="PANTHER" id="PTHR18860">
    <property type="entry name" value="14-3-3 PROTEIN"/>
    <property type="match status" value="1"/>
</dbReference>
<dbReference type="AlphaFoldDB" id="A0AAX5NGJ9"/>
<protein>
    <recommendedName>
        <fullName evidence="3">14-3-3 domain-containing protein</fullName>
    </recommendedName>
</protein>
<reference evidence="4 5" key="1">
    <citation type="submission" date="2022-12" db="EMBL/GenBank/DDBJ databases">
        <title>Chromosome-scale assembly of the Ensete ventricosum genome.</title>
        <authorList>
            <person name="Dussert Y."/>
            <person name="Stocks J."/>
            <person name="Wendawek A."/>
            <person name="Woldeyes F."/>
            <person name="Nichols R.A."/>
            <person name="Borrell J.S."/>
        </authorList>
    </citation>
    <scope>NUCLEOTIDE SEQUENCE [LARGE SCALE GENOMIC DNA]</scope>
    <source>
        <strain evidence="5">cv. Maze</strain>
        <tissue evidence="4">Seeds</tissue>
    </source>
</reference>
<comment type="similarity">
    <text evidence="1">Belongs to the 14-3-3 family.</text>
</comment>
<dbReference type="InterPro" id="IPR036815">
    <property type="entry name" value="14-3-3_dom_sf"/>
</dbReference>
<evidence type="ECO:0000313" key="4">
    <source>
        <dbReference type="EMBL" id="KAJ8455260.1"/>
    </source>
</evidence>
<proteinExistence type="inferred from homology"/>
<dbReference type="Proteomes" id="UP001222027">
    <property type="component" value="Unassembled WGS sequence"/>
</dbReference>
<dbReference type="PRINTS" id="PR00305">
    <property type="entry name" value="1433ZETA"/>
</dbReference>
<name>A0AAX5NGJ9_ENSVE</name>
<sequence length="244" mass="27802">MASQEERQRLLFMAKVAEQAHRYDEMANSMRKLAHLDVELTTEEKRLLSAAYKEVTAARRDSWRILSSIDDEDAKAKGRCVGVIREYRRKVEAELASICNDVLAMVDDHLIPSSSGPESSVFYHKMKEDYYRYLAESKTSNEKKDIADKSLKVYQAATKVAEKELSPTNPIRLGLALNLSVFYYEIIIGSPERAFQVAHQAFDEAISGIDLMDAEEPCKDSTLILRLLKDNLTLWISDVNKFID</sequence>
<feature type="site" description="Interaction with phosphoserine on interacting protein" evidence="2">
    <location>
        <position position="60"/>
    </location>
</feature>
<dbReference type="Pfam" id="PF00244">
    <property type="entry name" value="14-3-3"/>
    <property type="match status" value="1"/>
</dbReference>
<evidence type="ECO:0000256" key="1">
    <source>
        <dbReference type="ARBA" id="ARBA00006141"/>
    </source>
</evidence>
<dbReference type="InterPro" id="IPR023410">
    <property type="entry name" value="14-3-3_domain"/>
</dbReference>
<keyword evidence="5" id="KW-1185">Reference proteome</keyword>